<dbReference type="RefSeq" id="WP_179428627.1">
    <property type="nucleotide sequence ID" value="NZ_JACBZP010000001.1"/>
</dbReference>
<dbReference type="InterPro" id="IPR011032">
    <property type="entry name" value="GroES-like_sf"/>
</dbReference>
<feature type="domain" description="Enoyl reductase (ER)" evidence="2">
    <location>
        <begin position="12"/>
        <end position="304"/>
    </location>
</feature>
<protein>
    <submittedName>
        <fullName evidence="3">NADPH:quinone reductase-like Zn-dependent oxidoreductase</fullName>
    </submittedName>
</protein>
<dbReference type="PANTHER" id="PTHR44154:SF1">
    <property type="entry name" value="QUINONE OXIDOREDUCTASE"/>
    <property type="match status" value="1"/>
</dbReference>
<dbReference type="InterPro" id="IPR013154">
    <property type="entry name" value="ADH-like_N"/>
</dbReference>
<dbReference type="Gene3D" id="3.90.180.10">
    <property type="entry name" value="Medium-chain alcohol dehydrogenases, catalytic domain"/>
    <property type="match status" value="1"/>
</dbReference>
<dbReference type="InterPro" id="IPR036291">
    <property type="entry name" value="NAD(P)-bd_dom_sf"/>
</dbReference>
<dbReference type="SMART" id="SM00829">
    <property type="entry name" value="PKS_ER"/>
    <property type="match status" value="1"/>
</dbReference>
<organism evidence="3 4">
    <name type="scientific">Spelaeicoccus albus</name>
    <dbReference type="NCBI Taxonomy" id="1280376"/>
    <lineage>
        <taxon>Bacteria</taxon>
        <taxon>Bacillati</taxon>
        <taxon>Actinomycetota</taxon>
        <taxon>Actinomycetes</taxon>
        <taxon>Micrococcales</taxon>
        <taxon>Brevibacteriaceae</taxon>
        <taxon>Spelaeicoccus</taxon>
    </lineage>
</organism>
<reference evidence="3 4" key="1">
    <citation type="submission" date="2020-07" db="EMBL/GenBank/DDBJ databases">
        <title>Sequencing the genomes of 1000 actinobacteria strains.</title>
        <authorList>
            <person name="Klenk H.-P."/>
        </authorList>
    </citation>
    <scope>NUCLEOTIDE SEQUENCE [LARGE SCALE GENOMIC DNA]</scope>
    <source>
        <strain evidence="3 4">DSM 26341</strain>
    </source>
</reference>
<dbReference type="Gene3D" id="3.40.50.720">
    <property type="entry name" value="NAD(P)-binding Rossmann-like Domain"/>
    <property type="match status" value="1"/>
</dbReference>
<dbReference type="Pfam" id="PF08240">
    <property type="entry name" value="ADH_N"/>
    <property type="match status" value="1"/>
</dbReference>
<dbReference type="SUPFAM" id="SSF50129">
    <property type="entry name" value="GroES-like"/>
    <property type="match status" value="1"/>
</dbReference>
<dbReference type="SUPFAM" id="SSF51735">
    <property type="entry name" value="NAD(P)-binding Rossmann-fold domains"/>
    <property type="match status" value="1"/>
</dbReference>
<dbReference type="GO" id="GO:0016491">
    <property type="term" value="F:oxidoreductase activity"/>
    <property type="evidence" value="ECO:0007669"/>
    <property type="project" value="InterPro"/>
</dbReference>
<evidence type="ECO:0000259" key="2">
    <source>
        <dbReference type="SMART" id="SM00829"/>
    </source>
</evidence>
<dbReference type="Proteomes" id="UP000539111">
    <property type="component" value="Unassembled WGS sequence"/>
</dbReference>
<accession>A0A7Z0II86</accession>
<dbReference type="InterPro" id="IPR051603">
    <property type="entry name" value="Zinc-ADH_QOR/CCCR"/>
</dbReference>
<gene>
    <name evidence="3" type="ORF">BJY26_002561</name>
</gene>
<keyword evidence="1" id="KW-0521">NADP</keyword>
<keyword evidence="4" id="KW-1185">Reference proteome</keyword>
<dbReference type="PANTHER" id="PTHR44154">
    <property type="entry name" value="QUINONE OXIDOREDUCTASE"/>
    <property type="match status" value="1"/>
</dbReference>
<dbReference type="InterPro" id="IPR020843">
    <property type="entry name" value="ER"/>
</dbReference>
<sequence>MRMRAQVLHAYGAPDSFTLEDLEALEPGPGEIRVRVASTGVNPLDVKIRSGQLAETMPMTFPLVLGSDIAGEVDRVGTGVDTFVPGDRVVGLATAGGYAEYAVLAADQTCRVPDTLALTNAATIPTAASTSRRLVGFIGPQDGETVVVNGAAGSVGSALVQALVDGGTHVVGIAGPGNHDYLRQLGARPTSYGRGVLGRVRRLACAGVDAVIDVAGHGFAETALELRGTTDRVVTIADFAAARHGVTVTTGTDEDRRAGAFEPQVIAAAQGRFRTEIAAKFPLEDLPAAHRLSAASHVRGKIVVGTP</sequence>
<proteinExistence type="predicted"/>
<dbReference type="EMBL" id="JACBZP010000001">
    <property type="protein sequence ID" value="NYI68255.1"/>
    <property type="molecule type" value="Genomic_DNA"/>
</dbReference>
<name>A0A7Z0II86_9MICO</name>
<comment type="caution">
    <text evidence="3">The sequence shown here is derived from an EMBL/GenBank/DDBJ whole genome shotgun (WGS) entry which is preliminary data.</text>
</comment>
<dbReference type="AlphaFoldDB" id="A0A7Z0II86"/>
<evidence type="ECO:0000313" key="4">
    <source>
        <dbReference type="Proteomes" id="UP000539111"/>
    </source>
</evidence>
<evidence type="ECO:0000313" key="3">
    <source>
        <dbReference type="EMBL" id="NYI68255.1"/>
    </source>
</evidence>
<evidence type="ECO:0000256" key="1">
    <source>
        <dbReference type="ARBA" id="ARBA00022857"/>
    </source>
</evidence>
<dbReference type="Pfam" id="PF13602">
    <property type="entry name" value="ADH_zinc_N_2"/>
    <property type="match status" value="1"/>
</dbReference>
<dbReference type="CDD" id="cd05289">
    <property type="entry name" value="MDR_like_2"/>
    <property type="match status" value="1"/>
</dbReference>